<dbReference type="EMBL" id="CP129113">
    <property type="protein sequence ID" value="WLV25646.1"/>
    <property type="molecule type" value="Genomic_DNA"/>
</dbReference>
<proteinExistence type="predicted"/>
<sequence length="101" mass="11366">MKKRLLLSIATLAGAGIVYQKKRARSNHFDKIARTKLEKGDDLHLEETIEDAGIPDQTGEKSHAQLENAKMVSEGSQFGVQYYNELKEKEYKLKSKGKSAK</sequence>
<gene>
    <name evidence="1" type="ORF">QR721_05420</name>
</gene>
<evidence type="ECO:0000313" key="2">
    <source>
        <dbReference type="Proteomes" id="UP001180087"/>
    </source>
</evidence>
<protein>
    <submittedName>
        <fullName evidence="1">Uncharacterized protein</fullName>
    </submittedName>
</protein>
<dbReference type="Proteomes" id="UP001180087">
    <property type="component" value="Chromosome"/>
</dbReference>
<accession>A0ABY9KY09</accession>
<reference evidence="1" key="1">
    <citation type="submission" date="2023-06" db="EMBL/GenBank/DDBJ databases">
        <title>A Treasure from Seagulls: Isolation and Description of Aciduricobacillus qingdaonensis gen. nov., sp. nov., a Rare Obligately Uric Acid-utilizing Member in the Family Bacillaceae.</title>
        <authorList>
            <person name="Liu W."/>
            <person name="Wang B."/>
        </authorList>
    </citation>
    <scope>NUCLEOTIDE SEQUENCE</scope>
    <source>
        <strain evidence="1">44XB</strain>
    </source>
</reference>
<organism evidence="1 2">
    <name type="scientific">Aciduricibacillus chroicocephali</name>
    <dbReference type="NCBI Taxonomy" id="3054939"/>
    <lineage>
        <taxon>Bacteria</taxon>
        <taxon>Bacillati</taxon>
        <taxon>Bacillota</taxon>
        <taxon>Bacilli</taxon>
        <taxon>Bacillales</taxon>
        <taxon>Bacillaceae</taxon>
        <taxon>Aciduricibacillus</taxon>
    </lineage>
</organism>
<name>A0ABY9KY09_9BACI</name>
<dbReference type="RefSeq" id="WP_348029438.1">
    <property type="nucleotide sequence ID" value="NZ_CP129113.1"/>
</dbReference>
<evidence type="ECO:0000313" key="1">
    <source>
        <dbReference type="EMBL" id="WLV25646.1"/>
    </source>
</evidence>
<keyword evidence="2" id="KW-1185">Reference proteome</keyword>